<evidence type="ECO:0000256" key="3">
    <source>
        <dbReference type="ARBA" id="ARBA00039307"/>
    </source>
</evidence>
<feature type="compositionally biased region" description="Polar residues" evidence="5">
    <location>
        <begin position="454"/>
        <end position="469"/>
    </location>
</feature>
<dbReference type="InterPro" id="IPR011990">
    <property type="entry name" value="TPR-like_helical_dom_sf"/>
</dbReference>
<keyword evidence="7" id="KW-0131">Cell cycle</keyword>
<dbReference type="Gene3D" id="1.25.40.10">
    <property type="entry name" value="Tetratricopeptide repeat domain"/>
    <property type="match status" value="3"/>
</dbReference>
<feature type="compositionally biased region" description="Low complexity" evidence="5">
    <location>
        <begin position="117"/>
        <end position="136"/>
    </location>
</feature>
<dbReference type="Proteomes" id="UP000694843">
    <property type="component" value="Unplaced"/>
</dbReference>
<sequence>MHAVTAHCLNRLAEAESVLVGGLHTAEHTSASVALQLATATPTHATLALLQDAAVAGYGVHSSFVLRLLGEAYRRTQRPLMACVAYRAALAVNPFLFTAYVSLMDTWPGDKPPPPSTSTTSTTNNNNNNNNINNNLDTDPNNIFTLDKHVDLSYCHGTTLCSVINSNNDAFLFQHYNNNSNSDINMSSNTNNPNNSSKNINNNGNNNIAVAMTTTATPLAPPLAPLATPLATLAPPLATQAPPLATLAPPLATLAPPLAPLATPLAPLATSGNRGGGGGHLVTPAVNVTLSCSQLCTPVGGTVTPAPLLLPPHLRQAPRKRAVGGGPPPPLGGRCKQSMLTHLTPSFGVIPLNPPSVGGGGGGAGSPHSSPASSHPHPSVRRSSRLFGSASSVKENNKARGIVPPTTGRRCKPRALRPSSTPSTSTPSTSTTPSMPSSSSSMPSSSTSTASSLIELNNARNTNPSTASIDENIMPGGGGGGGGGVGGNILMPSTGVNTNTTKPTPTPALIIPPPAAADSKPTPQQTPPPPPPPLVVISQEELNRQALGLQKQAAEGLMSLLRLIGEAYRRLSRYDLASSIAAFEALPPHHLMTHFGLTCLAKAHFHSNDFQTSASYFREAMASCPYLLQELDYYSTALWHLQQEAQLSALAQQLLAVDKGRAVTWCALGNCFSLQKEHEAAIKFFSRAVQVEPTCCYAYTLLGHEHVATEELDKALGAYRGAVRLDARHYNAWYGMGVALYRQDLLAPSDVHFRRALAVHPTSRVLLCHIAV</sequence>
<feature type="compositionally biased region" description="Low complexity" evidence="5">
    <location>
        <begin position="418"/>
        <end position="452"/>
    </location>
</feature>
<proteinExistence type="inferred from homology"/>
<dbReference type="GO" id="GO:0051301">
    <property type="term" value="P:cell division"/>
    <property type="evidence" value="ECO:0007669"/>
    <property type="project" value="UniProtKB-KW"/>
</dbReference>
<evidence type="ECO:0000256" key="1">
    <source>
        <dbReference type="ARBA" id="ARBA00022803"/>
    </source>
</evidence>
<feature type="region of interest" description="Disordered" evidence="5">
    <location>
        <begin position="110"/>
        <end position="136"/>
    </location>
</feature>
<dbReference type="GO" id="GO:0031145">
    <property type="term" value="P:anaphase-promoting complex-dependent catabolic process"/>
    <property type="evidence" value="ECO:0007669"/>
    <property type="project" value="TreeGrafter"/>
</dbReference>
<dbReference type="CTD" id="996"/>
<dbReference type="GeneID" id="108678392"/>
<feature type="repeat" description="TPR" evidence="4">
    <location>
        <begin position="696"/>
        <end position="729"/>
    </location>
</feature>
<dbReference type="RefSeq" id="XP_018022297.2">
    <property type="nucleotide sequence ID" value="XM_018166808.2"/>
</dbReference>
<keyword evidence="6" id="KW-1185">Reference proteome</keyword>
<feature type="compositionally biased region" description="Pro residues" evidence="5">
    <location>
        <begin position="524"/>
        <end position="534"/>
    </location>
</feature>
<evidence type="ECO:0000256" key="2">
    <source>
        <dbReference type="ARBA" id="ARBA00038210"/>
    </source>
</evidence>
<dbReference type="GO" id="GO:0007091">
    <property type="term" value="P:metaphase/anaphase transition of mitotic cell cycle"/>
    <property type="evidence" value="ECO:0007669"/>
    <property type="project" value="TreeGrafter"/>
</dbReference>
<evidence type="ECO:0000256" key="4">
    <source>
        <dbReference type="PROSITE-ProRule" id="PRU00339"/>
    </source>
</evidence>
<dbReference type="GO" id="GO:0016567">
    <property type="term" value="P:protein ubiquitination"/>
    <property type="evidence" value="ECO:0007669"/>
    <property type="project" value="TreeGrafter"/>
</dbReference>
<feature type="region of interest" description="Disordered" evidence="5">
    <location>
        <begin position="184"/>
        <end position="206"/>
    </location>
</feature>
<organism evidence="6 7">
    <name type="scientific">Hyalella azteca</name>
    <name type="common">Amphipod</name>
    <dbReference type="NCBI Taxonomy" id="294128"/>
    <lineage>
        <taxon>Eukaryota</taxon>
        <taxon>Metazoa</taxon>
        <taxon>Ecdysozoa</taxon>
        <taxon>Arthropoda</taxon>
        <taxon>Crustacea</taxon>
        <taxon>Multicrustacea</taxon>
        <taxon>Malacostraca</taxon>
        <taxon>Eumalacostraca</taxon>
        <taxon>Peracarida</taxon>
        <taxon>Amphipoda</taxon>
        <taxon>Senticaudata</taxon>
        <taxon>Talitrida</taxon>
        <taxon>Talitroidea</taxon>
        <taxon>Hyalellidae</taxon>
        <taxon>Hyalella</taxon>
    </lineage>
</organism>
<dbReference type="AlphaFoldDB" id="A0A8B7P910"/>
<keyword evidence="1 4" id="KW-0802">TPR repeat</keyword>
<evidence type="ECO:0000256" key="5">
    <source>
        <dbReference type="SAM" id="MobiDB-lite"/>
    </source>
</evidence>
<feature type="region of interest" description="Disordered" evidence="5">
    <location>
        <begin position="346"/>
        <end position="534"/>
    </location>
</feature>
<evidence type="ECO:0000313" key="6">
    <source>
        <dbReference type="Proteomes" id="UP000694843"/>
    </source>
</evidence>
<dbReference type="PROSITE" id="PS50005">
    <property type="entry name" value="TPR"/>
    <property type="match status" value="2"/>
</dbReference>
<dbReference type="PANTHER" id="PTHR12558">
    <property type="entry name" value="CELL DIVISION CYCLE 16,23,27"/>
    <property type="match status" value="1"/>
</dbReference>
<dbReference type="GO" id="GO:0005680">
    <property type="term" value="C:anaphase-promoting complex"/>
    <property type="evidence" value="ECO:0007669"/>
    <property type="project" value="TreeGrafter"/>
</dbReference>
<dbReference type="PANTHER" id="PTHR12558:SF13">
    <property type="entry name" value="CELL DIVISION CYCLE PROTEIN 27 HOMOLOG"/>
    <property type="match status" value="1"/>
</dbReference>
<feature type="compositionally biased region" description="Gly residues" evidence="5">
    <location>
        <begin position="475"/>
        <end position="487"/>
    </location>
</feature>
<evidence type="ECO:0000313" key="7">
    <source>
        <dbReference type="RefSeq" id="XP_018022297.2"/>
    </source>
</evidence>
<dbReference type="GO" id="GO:0005737">
    <property type="term" value="C:cytoplasm"/>
    <property type="evidence" value="ECO:0007669"/>
    <property type="project" value="TreeGrafter"/>
</dbReference>
<dbReference type="SMART" id="SM00028">
    <property type="entry name" value="TPR"/>
    <property type="match status" value="5"/>
</dbReference>
<dbReference type="Pfam" id="PF00515">
    <property type="entry name" value="TPR_1"/>
    <property type="match status" value="1"/>
</dbReference>
<dbReference type="SUPFAM" id="SSF48452">
    <property type="entry name" value="TPR-like"/>
    <property type="match status" value="2"/>
</dbReference>
<protein>
    <recommendedName>
        <fullName evidence="3">Cell division cycle protein 27 homolog</fullName>
    </recommendedName>
</protein>
<dbReference type="KEGG" id="hazt:108678392"/>
<comment type="similarity">
    <text evidence="2">Belongs to the APC3/CDC27 family.</text>
</comment>
<keyword evidence="7" id="KW-0132">Cell division</keyword>
<feature type="compositionally biased region" description="Low complexity" evidence="5">
    <location>
        <begin position="366"/>
        <end position="377"/>
    </location>
</feature>
<dbReference type="OrthoDB" id="6380214at2759"/>
<reference evidence="7" key="1">
    <citation type="submission" date="2025-08" db="UniProtKB">
        <authorList>
            <consortium name="RefSeq"/>
        </authorList>
    </citation>
    <scope>IDENTIFICATION</scope>
</reference>
<feature type="non-terminal residue" evidence="7">
    <location>
        <position position="772"/>
    </location>
</feature>
<feature type="compositionally biased region" description="Pro residues" evidence="5">
    <location>
        <begin position="504"/>
        <end position="515"/>
    </location>
</feature>
<dbReference type="InterPro" id="IPR019734">
    <property type="entry name" value="TPR_rpt"/>
</dbReference>
<name>A0A8B7P910_HYAAZ</name>
<feature type="repeat" description="TPR" evidence="4">
    <location>
        <begin position="662"/>
        <end position="695"/>
    </location>
</feature>
<accession>A0A8B7P910</accession>
<gene>
    <name evidence="7" type="primary">LOC108678392</name>
</gene>